<dbReference type="InterPro" id="IPR007018">
    <property type="entry name" value="Mediator_Med6"/>
</dbReference>
<evidence type="ECO:0000256" key="6">
    <source>
        <dbReference type="ARBA" id="ARBA00023125"/>
    </source>
</evidence>
<dbReference type="InterPro" id="IPR038566">
    <property type="entry name" value="Mediator_Med6_sf"/>
</dbReference>
<evidence type="ECO:0000256" key="5">
    <source>
        <dbReference type="ARBA" id="ARBA00023082"/>
    </source>
</evidence>
<dbReference type="OMA" id="KVASMIC"/>
<comment type="caution">
    <text evidence="12">The sequence shown here is derived from an EMBL/GenBank/DDBJ whole genome shotgun (WGS) entry which is preliminary data.</text>
</comment>
<dbReference type="Gene3D" id="1.20.120.1810">
    <property type="match status" value="1"/>
</dbReference>
<evidence type="ECO:0000256" key="4">
    <source>
        <dbReference type="ARBA" id="ARBA00023015"/>
    </source>
</evidence>
<evidence type="ECO:0000256" key="1">
    <source>
        <dbReference type="ARBA" id="ARBA00004123"/>
    </source>
</evidence>
<dbReference type="InterPro" id="IPR007624">
    <property type="entry name" value="RNA_pol_sigma70_r3"/>
</dbReference>
<evidence type="ECO:0000256" key="3">
    <source>
        <dbReference type="ARBA" id="ARBA00007788"/>
    </source>
</evidence>
<dbReference type="SUPFAM" id="SSF88946">
    <property type="entry name" value="Sigma2 domain of RNA polymerase sigma factors"/>
    <property type="match status" value="1"/>
</dbReference>
<evidence type="ECO:0000256" key="7">
    <source>
        <dbReference type="ARBA" id="ARBA00023163"/>
    </source>
</evidence>
<comment type="similarity">
    <text evidence="2">Belongs to the Mediator complex subunit 6 family.</text>
</comment>
<evidence type="ECO:0000259" key="11">
    <source>
        <dbReference type="PROSITE" id="PS00716"/>
    </source>
</evidence>
<dbReference type="PANTHER" id="PTHR30603">
    <property type="entry name" value="RNA POLYMERASE SIGMA FACTOR RPO"/>
    <property type="match status" value="1"/>
</dbReference>
<keyword evidence="13" id="KW-1185">Reference proteome</keyword>
<keyword evidence="5" id="KW-0731">Sigma factor</keyword>
<keyword evidence="10" id="KW-1133">Transmembrane helix</keyword>
<dbReference type="GO" id="GO:0006352">
    <property type="term" value="P:DNA-templated transcription initiation"/>
    <property type="evidence" value="ECO:0007669"/>
    <property type="project" value="InterPro"/>
</dbReference>
<evidence type="ECO:0000256" key="8">
    <source>
        <dbReference type="ARBA" id="ARBA00023242"/>
    </source>
</evidence>
<keyword evidence="6" id="KW-0238">DNA-binding</keyword>
<keyword evidence="10" id="KW-0472">Membrane</keyword>
<protein>
    <recommendedName>
        <fullName evidence="11">RNA polymerase sigma-70 domain-containing protein</fullName>
    </recommendedName>
</protein>
<dbReference type="GO" id="GO:0006357">
    <property type="term" value="P:regulation of transcription by RNA polymerase II"/>
    <property type="evidence" value="ECO:0007669"/>
    <property type="project" value="InterPro"/>
</dbReference>
<dbReference type="PRINTS" id="PR00046">
    <property type="entry name" value="SIGMA70FCT"/>
</dbReference>
<dbReference type="InterPro" id="IPR007630">
    <property type="entry name" value="RNA_pol_sigma70_r4"/>
</dbReference>
<proteinExistence type="inferred from homology"/>
<keyword evidence="7" id="KW-0804">Transcription</keyword>
<comment type="subcellular location">
    <subcellularLocation>
        <location evidence="1">Nucleus</location>
    </subcellularLocation>
</comment>
<reference evidence="12 13" key="1">
    <citation type="submission" date="2020-04" db="EMBL/GenBank/DDBJ databases">
        <title>Plant Genome Project.</title>
        <authorList>
            <person name="Zhang R.-G."/>
        </authorList>
    </citation>
    <scope>NUCLEOTIDE SEQUENCE [LARGE SCALE GENOMIC DNA]</scope>
    <source>
        <strain evidence="12">YNK0</strain>
        <tissue evidence="12">Leaf</tissue>
    </source>
</reference>
<dbReference type="Gene3D" id="3.10.450.580">
    <property type="entry name" value="Mediator complex, subunit Med6"/>
    <property type="match status" value="1"/>
</dbReference>
<evidence type="ECO:0000313" key="13">
    <source>
        <dbReference type="Proteomes" id="UP000655225"/>
    </source>
</evidence>
<evidence type="ECO:0000256" key="2">
    <source>
        <dbReference type="ARBA" id="ARBA00007526"/>
    </source>
</evidence>
<dbReference type="NCBIfam" id="TIGR02937">
    <property type="entry name" value="sigma70-ECF"/>
    <property type="match status" value="1"/>
</dbReference>
<name>A0A834ZKI4_TETSI</name>
<dbReference type="Pfam" id="PF04545">
    <property type="entry name" value="Sigma70_r4"/>
    <property type="match status" value="1"/>
</dbReference>
<comment type="similarity">
    <text evidence="3">Belongs to the sigma-70 factor family.</text>
</comment>
<dbReference type="InterPro" id="IPR013324">
    <property type="entry name" value="RNA_pol_sigma_r3/r4-like"/>
</dbReference>
<dbReference type="InterPro" id="IPR050239">
    <property type="entry name" value="Sigma-70_RNA_pol_init_factors"/>
</dbReference>
<dbReference type="Pfam" id="PF04539">
    <property type="entry name" value="Sigma70_r3"/>
    <property type="match status" value="1"/>
</dbReference>
<dbReference type="GO" id="GO:0016987">
    <property type="term" value="F:sigma factor activity"/>
    <property type="evidence" value="ECO:0007669"/>
    <property type="project" value="UniProtKB-KW"/>
</dbReference>
<dbReference type="Gene3D" id="1.10.10.10">
    <property type="entry name" value="Winged helix-like DNA-binding domain superfamily/Winged helix DNA-binding domain"/>
    <property type="match status" value="2"/>
</dbReference>
<dbReference type="Proteomes" id="UP000655225">
    <property type="component" value="Unassembled WGS sequence"/>
</dbReference>
<dbReference type="GO" id="GO:0016592">
    <property type="term" value="C:mediator complex"/>
    <property type="evidence" value="ECO:0007669"/>
    <property type="project" value="InterPro"/>
</dbReference>
<feature type="transmembrane region" description="Helical" evidence="10">
    <location>
        <begin position="85"/>
        <end position="110"/>
    </location>
</feature>
<evidence type="ECO:0000256" key="10">
    <source>
        <dbReference type="SAM" id="Phobius"/>
    </source>
</evidence>
<dbReference type="Pfam" id="PF04934">
    <property type="entry name" value="Med6"/>
    <property type="match status" value="1"/>
</dbReference>
<dbReference type="InterPro" id="IPR013325">
    <property type="entry name" value="RNA_pol_sigma_r2"/>
</dbReference>
<keyword evidence="10" id="KW-0812">Transmembrane</keyword>
<feature type="region of interest" description="Disordered" evidence="9">
    <location>
        <begin position="353"/>
        <end position="372"/>
    </location>
</feature>
<dbReference type="PROSITE" id="PS00716">
    <property type="entry name" value="SIGMA70_2"/>
    <property type="match status" value="1"/>
</dbReference>
<dbReference type="OrthoDB" id="206108at2759"/>
<feature type="domain" description="RNA polymerase sigma-70" evidence="11">
    <location>
        <begin position="631"/>
        <end position="657"/>
    </location>
</feature>
<dbReference type="InterPro" id="IPR014284">
    <property type="entry name" value="RNA_pol_sigma-70_dom"/>
</dbReference>
<dbReference type="InterPro" id="IPR036388">
    <property type="entry name" value="WH-like_DNA-bd_sf"/>
</dbReference>
<dbReference type="EMBL" id="JABCRI010000004">
    <property type="protein sequence ID" value="KAF8407125.1"/>
    <property type="molecule type" value="Genomic_DNA"/>
</dbReference>
<dbReference type="InterPro" id="IPR000943">
    <property type="entry name" value="RNA_pol_sigma70"/>
</dbReference>
<organism evidence="12 13">
    <name type="scientific">Tetracentron sinense</name>
    <name type="common">Spur-leaf</name>
    <dbReference type="NCBI Taxonomy" id="13715"/>
    <lineage>
        <taxon>Eukaryota</taxon>
        <taxon>Viridiplantae</taxon>
        <taxon>Streptophyta</taxon>
        <taxon>Embryophyta</taxon>
        <taxon>Tracheophyta</taxon>
        <taxon>Spermatophyta</taxon>
        <taxon>Magnoliopsida</taxon>
        <taxon>Trochodendrales</taxon>
        <taxon>Trochodendraceae</taxon>
        <taxon>Tetracentron</taxon>
    </lineage>
</organism>
<sequence length="671" mass="75803">MAVTALMRPNPAGGNPNFDGIPLALRPPGTDMTGICFRDHLWLRSYPLDRNLVFDYFSLSLFYDWSCNNEQLRMRSIHPLDISHLSYFFTMGSLIAAFFYVSLIIIQLYVFQCKFSVICDAVDAENKSADFDPKVAPPPPFPEGYVPPPTVEAKKGPETQQAAEPQLPPLDPIIDQDSINHSYFLNNTVRGRETSFESARVSILSVIPEESETLYRDSLKAYTCSFSALQTSENGYTEMEEMKMNMGKGSHITFEDISMAIPEDKSTFPANLQSRKTSHFNLLMKNLDKIEESFAKSDLVRLEGDILVQLGKLGALKLFHACLSRTLKAPTVLDLSAPPTELCKEHLMTGATDDHRGSITVHSGRKQERKSMRERASEKAAKISAISSSTVHRGPQHPTFSTAKKLSNSKTRRLILARNESEMSRGVKDVANLERIRNSLEEKIGRVPSFSSWAEAAGVDDKMLQQRLYFGWYCRDKLLRSTRSLVVYLARNYRGVGIAFEDLLQAGNMGVLQGAERAINQIHKARKVLYSSHGRYPDDDEISKSTGLSLAKIRLASKCSRVVGSIDQKMGDSLAVKFMEFTSDPSIKTPEEYVMRQNMEKDIFELLQGLHPRERQVLVLRYGLRDGQCKSLEEIGKLFRVSKEWIRRIEKAALTKVRKEEVHKNLSQYLD</sequence>
<dbReference type="CDD" id="cd06171">
    <property type="entry name" value="Sigma70_r4"/>
    <property type="match status" value="1"/>
</dbReference>
<dbReference type="GO" id="GO:0003712">
    <property type="term" value="F:transcription coregulator activity"/>
    <property type="evidence" value="ECO:0007669"/>
    <property type="project" value="InterPro"/>
</dbReference>
<dbReference type="AlphaFoldDB" id="A0A834ZKI4"/>
<gene>
    <name evidence="12" type="ORF">HHK36_006250</name>
</gene>
<feature type="region of interest" description="Disordered" evidence="9">
    <location>
        <begin position="132"/>
        <end position="171"/>
    </location>
</feature>
<keyword evidence="8" id="KW-0539">Nucleus</keyword>
<dbReference type="SUPFAM" id="SSF88659">
    <property type="entry name" value="Sigma3 and sigma4 domains of RNA polymerase sigma factors"/>
    <property type="match status" value="2"/>
</dbReference>
<feature type="compositionally biased region" description="Pro residues" evidence="9">
    <location>
        <begin position="135"/>
        <end position="150"/>
    </location>
</feature>
<keyword evidence="4" id="KW-0805">Transcription regulation</keyword>
<dbReference type="GO" id="GO:0003677">
    <property type="term" value="F:DNA binding"/>
    <property type="evidence" value="ECO:0007669"/>
    <property type="project" value="UniProtKB-KW"/>
</dbReference>
<dbReference type="PANTHER" id="PTHR30603:SF13">
    <property type="entry name" value="RNA POLYMERASE SIGMA FACTOR SIGC"/>
    <property type="match status" value="1"/>
</dbReference>
<accession>A0A834ZKI4</accession>
<evidence type="ECO:0000313" key="12">
    <source>
        <dbReference type="EMBL" id="KAF8407125.1"/>
    </source>
</evidence>
<evidence type="ECO:0000256" key="9">
    <source>
        <dbReference type="SAM" id="MobiDB-lite"/>
    </source>
</evidence>
<feature type="region of interest" description="Disordered" evidence="9">
    <location>
        <begin position="383"/>
        <end position="403"/>
    </location>
</feature>